<evidence type="ECO:0000313" key="2">
    <source>
        <dbReference type="Proteomes" id="UP000789860"/>
    </source>
</evidence>
<dbReference type="EMBL" id="CAJVPM010000214">
    <property type="protein sequence ID" value="CAG8438508.1"/>
    <property type="molecule type" value="Genomic_DNA"/>
</dbReference>
<comment type="caution">
    <text evidence="1">The sequence shown here is derived from an EMBL/GenBank/DDBJ whole genome shotgun (WGS) entry which is preliminary data.</text>
</comment>
<dbReference type="Proteomes" id="UP000789860">
    <property type="component" value="Unassembled WGS sequence"/>
</dbReference>
<gene>
    <name evidence="1" type="ORF">SCALOS_LOCUS448</name>
</gene>
<evidence type="ECO:0000313" key="1">
    <source>
        <dbReference type="EMBL" id="CAG8438508.1"/>
    </source>
</evidence>
<keyword evidence="2" id="KW-1185">Reference proteome</keyword>
<sequence length="167" mass="19698">MYQRQKLQKQQRLRPRGPYTKKACTNCQQRHVKCSGKATCERCTLYKIECTFIESKKRGPKTDSRLLEQVIFNDSEIGFNETTIPSSVNFNAIQSYALPLPFLPGHQFSAQRLENNNNFILDPNLYQNNHASQEINHQEYDTDSREEWLRVLNADDYIKRVFNSYQR</sequence>
<accession>A0ACA9JVE7</accession>
<protein>
    <submittedName>
        <fullName evidence="1">185_t:CDS:1</fullName>
    </submittedName>
</protein>
<organism evidence="1 2">
    <name type="scientific">Scutellospora calospora</name>
    <dbReference type="NCBI Taxonomy" id="85575"/>
    <lineage>
        <taxon>Eukaryota</taxon>
        <taxon>Fungi</taxon>
        <taxon>Fungi incertae sedis</taxon>
        <taxon>Mucoromycota</taxon>
        <taxon>Glomeromycotina</taxon>
        <taxon>Glomeromycetes</taxon>
        <taxon>Diversisporales</taxon>
        <taxon>Gigasporaceae</taxon>
        <taxon>Scutellospora</taxon>
    </lineage>
</organism>
<reference evidence="1" key="1">
    <citation type="submission" date="2021-06" db="EMBL/GenBank/DDBJ databases">
        <authorList>
            <person name="Kallberg Y."/>
            <person name="Tangrot J."/>
            <person name="Rosling A."/>
        </authorList>
    </citation>
    <scope>NUCLEOTIDE SEQUENCE</scope>
    <source>
        <strain evidence="1">AU212A</strain>
    </source>
</reference>
<proteinExistence type="predicted"/>
<name>A0ACA9JVE7_9GLOM</name>